<feature type="domain" description="SGNH hydrolase-type esterase" evidence="3">
    <location>
        <begin position="1097"/>
        <end position="1290"/>
    </location>
</feature>
<dbReference type="EMBL" id="CP011390">
    <property type="protein sequence ID" value="ANE50619.1"/>
    <property type="molecule type" value="Genomic_DNA"/>
</dbReference>
<protein>
    <submittedName>
        <fullName evidence="4">Uncharacterized protein</fullName>
    </submittedName>
</protein>
<sequence>MRFNSLPAVEDSVRRTGNNGEYTLRKISLPVPGEALQLEGLFCAPKNRSGYYYDVVHPKDQIVLHFTAGQIRSDLGALTGHQRHVSVPFIIARDGTIYQLFSSKFWSGHIGKGLGNEGTGNAQDKRTIGIELSNYGFLTEREGKLETYYSRQRNNDGTIGLPDIYCSLTEIGAYQKLQEAFRNQRYYATYTEAQYQSLIILLRYLTATYNIPRQFLEEPKRYTTTPDVLSFKGIVSHINYRKDGKWDIGPAFEWKKVIQGVQTTQFQPELTRAALSDESAALTPTITIEAELDALLPAPMPATQENAPYQELERTLSEEAMGAAPRKKNLYALLVGIDQYRGDIILEEAVTFPALRGCKNDVEKVKTYLQNDTSYNLHVEVLTDAAASKEQVVQYFKRHLGKAKQEDVALFYYSGHGTREKANRLWRSESDGTLECLACYFDEATQDKFLLADKELRHLIHEVYQNKPHIVTIFDCCHSGDITRNGAINAAAFSSALERRVPYTFRERRWDDFIFSEDITAAQMQQLEASKSTPEGHHVQLSACESNESAMEVGGEGVFTKALLKVLDATNGQVTYQSLRSRVRQYLRSNFEQKPRIYAVGTGDELLYTTFLNKAIEGKTTFGEVTFNEREGWLLNLGSVHGIGKKNKNIQLLDPDTHAPLCKATVDLVKTDYAELTPEIDLDVDKVYLAYVEGLLSQQVKVHLENVDGPVADQLLLTDAIMEKAKGFILLESQESQASYTVRARNGSYYITKPEDVYRPLTQPIYISTPSAIDTIANQLIHLSQWEYIRNLTNQVASSQLKSDALSVELYQIKDDKPVKLDISQKEVTMDYGFEEEYWQTHLSIRLINNLDVPLYCSVAYLTVWFGSMLGLLNPKVYMLAAKSSVDIPLTGGALTNRLQEQVRLYSWKEQTEFLKFIYSTEEIDLQLLELEELPAPPLPREYTRGEEVARGGFVLDGTNKQVKRGWTSELVTLRFNNPVYNKLPIADITAMLNDPALADFALGLYFDASVGDTLQPVYTLKPVFQQEAEEKGFIQDKILDLANWWARNRRNRHYAEMRRQFPEKVRIVSEGDSWFQHPLVVDVIDHISRLYPVYCVAAAGDTLRNYMSARWKRGEYFLQALEREQPAFFLLSGGGNDILGSQFRSYLVDHPDQNEPAGKNPRRFLKDSLFAELNSLMEIYRTMFNHIKTHYPKLYVLVHGYDYPIKLNDSNKGWLGRYMIEKGISRPEDRKAIIRLIMDTFNEQLKATTATFDENVFYIDVRNIVQYNEADGVDQWYDEIHPNNEGFQLVAMKIIVKIDTIIKEQYLKAAASSVSEVLRDGSPRLWNVKEDRSNAYKGTIKEITETPIADSDVSSDPYRSIKPAVNDWESYMAPNPIESPAVLSAGAHPVEGESK</sequence>
<dbReference type="InterPro" id="IPR013830">
    <property type="entry name" value="SGNH_hydro"/>
</dbReference>
<dbReference type="CDD" id="cd00229">
    <property type="entry name" value="SGNH_hydrolase"/>
    <property type="match status" value="1"/>
</dbReference>
<dbReference type="InterPro" id="IPR029030">
    <property type="entry name" value="Caspase-like_dom_sf"/>
</dbReference>
<dbReference type="GO" id="GO:0009253">
    <property type="term" value="P:peptidoglycan catabolic process"/>
    <property type="evidence" value="ECO:0007669"/>
    <property type="project" value="InterPro"/>
</dbReference>
<dbReference type="GO" id="GO:0008745">
    <property type="term" value="F:N-acetylmuramoyl-L-alanine amidase activity"/>
    <property type="evidence" value="ECO:0007669"/>
    <property type="project" value="InterPro"/>
</dbReference>
<dbReference type="InterPro" id="IPR036505">
    <property type="entry name" value="Amidase/PGRP_sf"/>
</dbReference>
<dbReference type="GO" id="GO:0006508">
    <property type="term" value="P:proteolysis"/>
    <property type="evidence" value="ECO:0007669"/>
    <property type="project" value="InterPro"/>
</dbReference>
<dbReference type="RefSeq" id="WP_066403753.1">
    <property type="nucleotide sequence ID" value="NZ_CP011390.1"/>
</dbReference>
<evidence type="ECO:0000313" key="4">
    <source>
        <dbReference type="EMBL" id="ANE50619.1"/>
    </source>
</evidence>
<dbReference type="Gene3D" id="3.40.50.1460">
    <property type="match status" value="1"/>
</dbReference>
<dbReference type="Pfam" id="PF00656">
    <property type="entry name" value="Peptidase_C14"/>
    <property type="match status" value="1"/>
</dbReference>
<accession>A0A172TU48</accession>
<dbReference type="GO" id="GO:0005737">
    <property type="term" value="C:cytoplasm"/>
    <property type="evidence" value="ECO:0007669"/>
    <property type="project" value="TreeGrafter"/>
</dbReference>
<feature type="domain" description="N-acetylmuramoyl-L-alanine amidase" evidence="2">
    <location>
        <begin position="60"/>
        <end position="247"/>
    </location>
</feature>
<reference evidence="5" key="1">
    <citation type="submission" date="2015-01" db="EMBL/GenBank/DDBJ databases">
        <title>Flavisolibacter sp./LCS9/ whole genome sequencing.</title>
        <authorList>
            <person name="Kim M.K."/>
            <person name="Srinivasan S."/>
            <person name="Lee J.-J."/>
        </authorList>
    </citation>
    <scope>NUCLEOTIDE SEQUENCE [LARGE SCALE GENOMIC DNA]</scope>
    <source>
        <strain evidence="5">LCS9</strain>
    </source>
</reference>
<dbReference type="Pfam" id="PF01510">
    <property type="entry name" value="Amidase_2"/>
    <property type="match status" value="1"/>
</dbReference>
<dbReference type="GO" id="GO:0004197">
    <property type="term" value="F:cysteine-type endopeptidase activity"/>
    <property type="evidence" value="ECO:0007669"/>
    <property type="project" value="InterPro"/>
</dbReference>
<dbReference type="InterPro" id="IPR036514">
    <property type="entry name" value="SGNH_hydro_sf"/>
</dbReference>
<gene>
    <name evidence="4" type="ORF">SY85_09010</name>
</gene>
<dbReference type="PANTHER" id="PTHR48104">
    <property type="entry name" value="METACASPASE-4"/>
    <property type="match status" value="1"/>
</dbReference>
<dbReference type="Pfam" id="PF13472">
    <property type="entry name" value="Lipase_GDSL_2"/>
    <property type="match status" value="1"/>
</dbReference>
<dbReference type="Gene3D" id="3.40.80.10">
    <property type="entry name" value="Peptidoglycan recognition protein-like"/>
    <property type="match status" value="1"/>
</dbReference>
<dbReference type="Gene3D" id="3.40.50.1110">
    <property type="entry name" value="SGNH hydrolase"/>
    <property type="match status" value="1"/>
</dbReference>
<dbReference type="STRING" id="1492898.SY85_09010"/>
<proteinExistence type="predicted"/>
<evidence type="ECO:0000313" key="5">
    <source>
        <dbReference type="Proteomes" id="UP000077177"/>
    </source>
</evidence>
<dbReference type="SUPFAM" id="SSF52266">
    <property type="entry name" value="SGNH hydrolase"/>
    <property type="match status" value="1"/>
</dbReference>
<organism evidence="4 5">
    <name type="scientific">Flavisolibacter tropicus</name>
    <dbReference type="NCBI Taxonomy" id="1492898"/>
    <lineage>
        <taxon>Bacteria</taxon>
        <taxon>Pseudomonadati</taxon>
        <taxon>Bacteroidota</taxon>
        <taxon>Chitinophagia</taxon>
        <taxon>Chitinophagales</taxon>
        <taxon>Chitinophagaceae</taxon>
        <taxon>Flavisolibacter</taxon>
    </lineage>
</organism>
<dbReference type="InterPro" id="IPR050452">
    <property type="entry name" value="Metacaspase"/>
</dbReference>
<dbReference type="InterPro" id="IPR002502">
    <property type="entry name" value="Amidase_domain"/>
</dbReference>
<reference evidence="4 5" key="2">
    <citation type="journal article" date="2016" name="Int. J. Syst. Evol. Microbiol.">
        <title>Flavisolibacter tropicus sp. nov., isolated from tropical soil.</title>
        <authorList>
            <person name="Lee J.J."/>
            <person name="Kang M.S."/>
            <person name="Kim G.S."/>
            <person name="Lee C.S."/>
            <person name="Lim S."/>
            <person name="Lee J."/>
            <person name="Roh S.H."/>
            <person name="Kang H."/>
            <person name="Ha J.M."/>
            <person name="Bae S."/>
            <person name="Jung H.Y."/>
            <person name="Kim M.K."/>
        </authorList>
    </citation>
    <scope>NUCLEOTIDE SEQUENCE [LARGE SCALE GENOMIC DNA]</scope>
    <source>
        <strain evidence="4 5">LCS9</strain>
    </source>
</reference>
<dbReference type="PANTHER" id="PTHR48104:SF30">
    <property type="entry name" value="METACASPASE-1"/>
    <property type="match status" value="1"/>
</dbReference>
<feature type="domain" description="Peptidase C14 caspase" evidence="1">
    <location>
        <begin position="331"/>
        <end position="599"/>
    </location>
</feature>
<dbReference type="GO" id="GO:0016788">
    <property type="term" value="F:hydrolase activity, acting on ester bonds"/>
    <property type="evidence" value="ECO:0007669"/>
    <property type="project" value="UniProtKB-ARBA"/>
</dbReference>
<keyword evidence="5" id="KW-1185">Reference proteome</keyword>
<name>A0A172TU48_9BACT</name>
<evidence type="ECO:0000259" key="1">
    <source>
        <dbReference type="Pfam" id="PF00656"/>
    </source>
</evidence>
<dbReference type="OrthoDB" id="2546654at2"/>
<dbReference type="InterPro" id="IPR011600">
    <property type="entry name" value="Pept_C14_caspase"/>
</dbReference>
<dbReference type="SUPFAM" id="SSF52129">
    <property type="entry name" value="Caspase-like"/>
    <property type="match status" value="1"/>
</dbReference>
<dbReference type="KEGG" id="fla:SY85_09010"/>
<evidence type="ECO:0000259" key="3">
    <source>
        <dbReference type="Pfam" id="PF13472"/>
    </source>
</evidence>
<dbReference type="Proteomes" id="UP000077177">
    <property type="component" value="Chromosome"/>
</dbReference>
<evidence type="ECO:0000259" key="2">
    <source>
        <dbReference type="Pfam" id="PF01510"/>
    </source>
</evidence>
<dbReference type="SUPFAM" id="SSF55846">
    <property type="entry name" value="N-acetylmuramoyl-L-alanine amidase-like"/>
    <property type="match status" value="1"/>
</dbReference>